<evidence type="ECO:0000259" key="2">
    <source>
        <dbReference type="Pfam" id="PF03795"/>
    </source>
</evidence>
<organism evidence="3 4">
    <name type="scientific">Pigmentiphaga humi</name>
    <dbReference type="NCBI Taxonomy" id="2478468"/>
    <lineage>
        <taxon>Bacteria</taxon>
        <taxon>Pseudomonadati</taxon>
        <taxon>Pseudomonadota</taxon>
        <taxon>Betaproteobacteria</taxon>
        <taxon>Burkholderiales</taxon>
        <taxon>Alcaligenaceae</taxon>
        <taxon>Pigmentiphaga</taxon>
    </lineage>
</organism>
<dbReference type="Proteomes" id="UP000277294">
    <property type="component" value="Unassembled WGS sequence"/>
</dbReference>
<dbReference type="InterPro" id="IPR011008">
    <property type="entry name" value="Dimeric_a/b-barrel"/>
</dbReference>
<comment type="similarity">
    <text evidence="1">Belongs to the YciI family.</text>
</comment>
<proteinExistence type="inferred from homology"/>
<dbReference type="InterPro" id="IPR051807">
    <property type="entry name" value="Sec-metab_biosynth-assoc"/>
</dbReference>
<dbReference type="Gene3D" id="3.30.70.1060">
    <property type="entry name" value="Dimeric alpha+beta barrel"/>
    <property type="match status" value="1"/>
</dbReference>
<dbReference type="SUPFAM" id="SSF54909">
    <property type="entry name" value="Dimeric alpha+beta barrel"/>
    <property type="match status" value="1"/>
</dbReference>
<feature type="domain" description="YCII-related" evidence="2">
    <location>
        <begin position="1"/>
        <end position="88"/>
    </location>
</feature>
<dbReference type="PANTHER" id="PTHR33606">
    <property type="entry name" value="PROTEIN YCII"/>
    <property type="match status" value="1"/>
</dbReference>
<name>A0A3P4AZN7_9BURK</name>
<dbReference type="EMBL" id="UWPJ01000014">
    <property type="protein sequence ID" value="VCU69527.1"/>
    <property type="molecule type" value="Genomic_DNA"/>
</dbReference>
<dbReference type="AlphaFoldDB" id="A0A3P4AZN7"/>
<dbReference type="OrthoDB" id="9797014at2"/>
<protein>
    <submittedName>
        <fullName evidence="3">YciI-like protein</fullName>
    </submittedName>
</protein>
<accession>A0A3P4AZN7</accession>
<evidence type="ECO:0000256" key="1">
    <source>
        <dbReference type="ARBA" id="ARBA00007689"/>
    </source>
</evidence>
<evidence type="ECO:0000313" key="3">
    <source>
        <dbReference type="EMBL" id="VCU69527.1"/>
    </source>
</evidence>
<reference evidence="3 4" key="1">
    <citation type="submission" date="2018-10" db="EMBL/GenBank/DDBJ databases">
        <authorList>
            <person name="Criscuolo A."/>
        </authorList>
    </citation>
    <scope>NUCLEOTIDE SEQUENCE [LARGE SCALE GENOMIC DNA]</scope>
    <source>
        <strain evidence="3">DnA1</strain>
    </source>
</reference>
<dbReference type="PANTHER" id="PTHR33606:SF3">
    <property type="entry name" value="PROTEIN YCII"/>
    <property type="match status" value="1"/>
</dbReference>
<dbReference type="RefSeq" id="WP_124078962.1">
    <property type="nucleotide sequence ID" value="NZ_UWPJ01000014.1"/>
</dbReference>
<sequence>MLYIIYQEDRDEGAAEIRARVKPDHLAYLARFEDQLVLGGAMLAEDGVRRTGSVLILNVPGYAEAEAFSLNEPFRKAGLFKSVRISRMRRGQWNPAAAPASAEGN</sequence>
<dbReference type="Pfam" id="PF03795">
    <property type="entry name" value="YCII"/>
    <property type="match status" value="1"/>
</dbReference>
<evidence type="ECO:0000313" key="4">
    <source>
        <dbReference type="Proteomes" id="UP000277294"/>
    </source>
</evidence>
<keyword evidence="4" id="KW-1185">Reference proteome</keyword>
<dbReference type="InterPro" id="IPR005545">
    <property type="entry name" value="YCII"/>
</dbReference>
<gene>
    <name evidence="3" type="ORF">PIGHUM_01590</name>
</gene>